<keyword evidence="6" id="KW-0472">Membrane</keyword>
<dbReference type="RefSeq" id="WP_221560393.1">
    <property type="nucleotide sequence ID" value="NZ_JAIGNO010000017.1"/>
</dbReference>
<keyword evidence="5" id="KW-1133">Transmembrane helix</keyword>
<evidence type="ECO:0000256" key="4">
    <source>
        <dbReference type="ARBA" id="ARBA00022692"/>
    </source>
</evidence>
<dbReference type="Pfam" id="PF02472">
    <property type="entry name" value="ExbD"/>
    <property type="match status" value="1"/>
</dbReference>
<keyword evidence="7" id="KW-0653">Protein transport</keyword>
<gene>
    <name evidence="9" type="ORF">K3174_15760</name>
</gene>
<comment type="caution">
    <text evidence="9">The sequence shown here is derived from an EMBL/GenBank/DDBJ whole genome shotgun (WGS) entry which is preliminary data.</text>
</comment>
<evidence type="ECO:0000256" key="8">
    <source>
        <dbReference type="SAM" id="MobiDB-lite"/>
    </source>
</evidence>
<name>A0ABS7JG23_9SPHN</name>
<dbReference type="EMBL" id="JAIGNO010000017">
    <property type="protein sequence ID" value="MBX7483987.1"/>
    <property type="molecule type" value="Genomic_DNA"/>
</dbReference>
<sequence>MAMGLASSRGTRRGRGGRRRPMSEINVTPFVDVMLVLLIIFMVTAPLLTAGVPIDLPDSRASQLPNDQQQVTISIDEAGYVYIDDVPVELGGLPQALESLPRAGEEGPDITLRADRALDYGRVMAVMGELNRAGLNRISLITNSAAPASVNNGSSGEE</sequence>
<evidence type="ECO:0000256" key="3">
    <source>
        <dbReference type="ARBA" id="ARBA00022475"/>
    </source>
</evidence>
<dbReference type="Gene3D" id="3.30.420.270">
    <property type="match status" value="1"/>
</dbReference>
<evidence type="ECO:0000256" key="5">
    <source>
        <dbReference type="ARBA" id="ARBA00022989"/>
    </source>
</evidence>
<evidence type="ECO:0000256" key="7">
    <source>
        <dbReference type="RuleBase" id="RU003879"/>
    </source>
</evidence>
<evidence type="ECO:0000256" key="2">
    <source>
        <dbReference type="ARBA" id="ARBA00005811"/>
    </source>
</evidence>
<feature type="region of interest" description="Disordered" evidence="8">
    <location>
        <begin position="1"/>
        <end position="21"/>
    </location>
</feature>
<keyword evidence="4 7" id="KW-0812">Transmembrane</keyword>
<keyword evidence="10" id="KW-1185">Reference proteome</keyword>
<keyword evidence="3" id="KW-1003">Cell membrane</keyword>
<comment type="subcellular location">
    <subcellularLocation>
        <location evidence="1">Cell membrane</location>
        <topology evidence="1">Single-pass membrane protein</topology>
    </subcellularLocation>
    <subcellularLocation>
        <location evidence="7">Cell membrane</location>
        <topology evidence="7">Single-pass type II membrane protein</topology>
    </subcellularLocation>
</comment>
<protein>
    <submittedName>
        <fullName evidence="9">Biopolymer transporter ExbD</fullName>
    </submittedName>
</protein>
<evidence type="ECO:0000313" key="9">
    <source>
        <dbReference type="EMBL" id="MBX7483987.1"/>
    </source>
</evidence>
<reference evidence="9 10" key="1">
    <citation type="submission" date="2021-08" db="EMBL/GenBank/DDBJ databases">
        <title>Comparative Genomics Analysis of the Genus Qipengyuania Reveals Extensive Genetic Diversity and Metabolic Versatility, Including the Description of Fifteen Novel Species.</title>
        <authorList>
            <person name="Liu Y."/>
        </authorList>
    </citation>
    <scope>NUCLEOTIDE SEQUENCE [LARGE SCALE GENOMIC DNA]</scope>
    <source>
        <strain evidence="9 10">6D47A</strain>
    </source>
</reference>
<dbReference type="InterPro" id="IPR003400">
    <property type="entry name" value="ExbD"/>
</dbReference>
<evidence type="ECO:0000256" key="6">
    <source>
        <dbReference type="ARBA" id="ARBA00023136"/>
    </source>
</evidence>
<feature type="compositionally biased region" description="Basic residues" evidence="8">
    <location>
        <begin position="10"/>
        <end position="20"/>
    </location>
</feature>
<comment type="similarity">
    <text evidence="2 7">Belongs to the ExbD/TolR family.</text>
</comment>
<dbReference type="PANTHER" id="PTHR30558:SF7">
    <property type="entry name" value="TOL-PAL SYSTEM PROTEIN TOLR"/>
    <property type="match status" value="1"/>
</dbReference>
<evidence type="ECO:0000256" key="1">
    <source>
        <dbReference type="ARBA" id="ARBA00004162"/>
    </source>
</evidence>
<evidence type="ECO:0000313" key="10">
    <source>
        <dbReference type="Proteomes" id="UP000755104"/>
    </source>
</evidence>
<dbReference type="Proteomes" id="UP000755104">
    <property type="component" value="Unassembled WGS sequence"/>
</dbReference>
<keyword evidence="7" id="KW-0813">Transport</keyword>
<proteinExistence type="inferred from homology"/>
<accession>A0ABS7JG23</accession>
<dbReference type="PANTHER" id="PTHR30558">
    <property type="entry name" value="EXBD MEMBRANE COMPONENT OF PMF-DRIVEN MACROMOLECULE IMPORT SYSTEM"/>
    <property type="match status" value="1"/>
</dbReference>
<organism evidence="9 10">
    <name type="scientific">Qipengyuania qiaonensis</name>
    <dbReference type="NCBI Taxonomy" id="2867240"/>
    <lineage>
        <taxon>Bacteria</taxon>
        <taxon>Pseudomonadati</taxon>
        <taxon>Pseudomonadota</taxon>
        <taxon>Alphaproteobacteria</taxon>
        <taxon>Sphingomonadales</taxon>
        <taxon>Erythrobacteraceae</taxon>
        <taxon>Qipengyuania</taxon>
    </lineage>
</organism>